<sequence length="275" mass="31334">MNVSRFLTFIEEKRGNSINTRNARLAAIHTFSRFLANDYPEHMVEWQRVLALPFKRGATQAPIEYLEADEVKAVLCRIDRSTEAGRRDYALFAVLFNTGARVQEILDLRRCDVRAQSPYHVRLTGKGSKTRLCPIWAQTARLLQELSRLHPDIEDGENILFRNSHGGKLTRFGVRYLLHKYVTAAAEDVETLRTKRIHPHSLRHGTAIALLKAGVDFATISQWLGHSSLNTTMIYARADMDVKRQALAQVFPDVLATPPTHAPKKVDLVDWLRQL</sequence>
<reference evidence="5 6" key="1">
    <citation type="submission" date="2021-02" db="EMBL/GenBank/DDBJ databases">
        <authorList>
            <person name="Vanwijnsberghe S."/>
        </authorList>
    </citation>
    <scope>NUCLEOTIDE SEQUENCE [LARGE SCALE GENOMIC DNA]</scope>
    <source>
        <strain evidence="5 6">R-69658</strain>
    </source>
</reference>
<dbReference type="Gene3D" id="1.10.443.10">
    <property type="entry name" value="Intergrase catalytic core"/>
    <property type="match status" value="1"/>
</dbReference>
<dbReference type="EMBL" id="CAJNAU010000224">
    <property type="protein sequence ID" value="CAE6868063.1"/>
    <property type="molecule type" value="Genomic_DNA"/>
</dbReference>
<evidence type="ECO:0000259" key="4">
    <source>
        <dbReference type="PROSITE" id="PS51898"/>
    </source>
</evidence>
<keyword evidence="6" id="KW-1185">Reference proteome</keyword>
<organism evidence="5 6">
    <name type="scientific">Paraburkholderia aspalathi</name>
    <dbReference type="NCBI Taxonomy" id="1324617"/>
    <lineage>
        <taxon>Bacteria</taxon>
        <taxon>Pseudomonadati</taxon>
        <taxon>Pseudomonadota</taxon>
        <taxon>Betaproteobacteria</taxon>
        <taxon>Burkholderiales</taxon>
        <taxon>Burkholderiaceae</taxon>
        <taxon>Paraburkholderia</taxon>
    </lineage>
</organism>
<keyword evidence="1" id="KW-0159">Chromosome partition</keyword>
<evidence type="ECO:0000256" key="3">
    <source>
        <dbReference type="ARBA" id="ARBA00023172"/>
    </source>
</evidence>
<dbReference type="PROSITE" id="PS51898">
    <property type="entry name" value="TYR_RECOMBINASE"/>
    <property type="match status" value="1"/>
</dbReference>
<name>A0ABM8T8X3_9BURK</name>
<protein>
    <submittedName>
        <fullName evidence="5">Tyrosine recombinase XerC</fullName>
    </submittedName>
</protein>
<proteinExistence type="predicted"/>
<dbReference type="InterPro" id="IPR050090">
    <property type="entry name" value="Tyrosine_recombinase_XerCD"/>
</dbReference>
<keyword evidence="2" id="KW-0229">DNA integration</keyword>
<keyword evidence="3" id="KW-0233">DNA recombination</keyword>
<feature type="domain" description="Tyr recombinase" evidence="4">
    <location>
        <begin position="61"/>
        <end position="248"/>
    </location>
</feature>
<dbReference type="InterPro" id="IPR011010">
    <property type="entry name" value="DNA_brk_join_enz"/>
</dbReference>
<gene>
    <name evidence="5" type="primary">xerC_13</name>
    <name evidence="5" type="ORF">R69658_07981</name>
</gene>
<evidence type="ECO:0000313" key="5">
    <source>
        <dbReference type="EMBL" id="CAE6868063.1"/>
    </source>
</evidence>
<dbReference type="Pfam" id="PF00589">
    <property type="entry name" value="Phage_integrase"/>
    <property type="match status" value="1"/>
</dbReference>
<evidence type="ECO:0000256" key="2">
    <source>
        <dbReference type="ARBA" id="ARBA00022908"/>
    </source>
</evidence>
<accession>A0ABM8T8X3</accession>
<dbReference type="InterPro" id="IPR013762">
    <property type="entry name" value="Integrase-like_cat_sf"/>
</dbReference>
<comment type="caution">
    <text evidence="5">The sequence shown here is derived from an EMBL/GenBank/DDBJ whole genome shotgun (WGS) entry which is preliminary data.</text>
</comment>
<dbReference type="RefSeq" id="WP_244862871.1">
    <property type="nucleotide sequence ID" value="NZ_CAJNAU010000224.1"/>
</dbReference>
<evidence type="ECO:0000256" key="1">
    <source>
        <dbReference type="ARBA" id="ARBA00022829"/>
    </source>
</evidence>
<dbReference type="InterPro" id="IPR002104">
    <property type="entry name" value="Integrase_catalytic"/>
</dbReference>
<dbReference type="PANTHER" id="PTHR30349:SF81">
    <property type="entry name" value="TYROSINE RECOMBINASE XERC"/>
    <property type="match status" value="1"/>
</dbReference>
<dbReference type="PANTHER" id="PTHR30349">
    <property type="entry name" value="PHAGE INTEGRASE-RELATED"/>
    <property type="match status" value="1"/>
</dbReference>
<dbReference type="Proteomes" id="UP000674425">
    <property type="component" value="Unassembled WGS sequence"/>
</dbReference>
<evidence type="ECO:0000313" key="6">
    <source>
        <dbReference type="Proteomes" id="UP000674425"/>
    </source>
</evidence>
<dbReference type="SUPFAM" id="SSF56349">
    <property type="entry name" value="DNA breaking-rejoining enzymes"/>
    <property type="match status" value="1"/>
</dbReference>